<evidence type="ECO:0000256" key="11">
    <source>
        <dbReference type="ARBA" id="ARBA00066744"/>
    </source>
</evidence>
<dbReference type="GO" id="GO:0005886">
    <property type="term" value="C:plasma membrane"/>
    <property type="evidence" value="ECO:0007669"/>
    <property type="project" value="UniProtKB-SubCell"/>
</dbReference>
<dbReference type="InterPro" id="IPR031157">
    <property type="entry name" value="G_TR_CS"/>
</dbReference>
<keyword evidence="3 12" id="KW-0547">Nucleotide-binding</keyword>
<feature type="domain" description="Tr-type G" evidence="13">
    <location>
        <begin position="22"/>
        <end position="202"/>
    </location>
</feature>
<dbReference type="PRINTS" id="PR00315">
    <property type="entry name" value="ELONGATNFCT"/>
</dbReference>
<dbReference type="Pfam" id="PF00679">
    <property type="entry name" value="EFG_C"/>
    <property type="match status" value="1"/>
</dbReference>
<name>A0A5C0UKD6_9PROT</name>
<dbReference type="CDD" id="cd03699">
    <property type="entry name" value="EF4_II"/>
    <property type="match status" value="1"/>
</dbReference>
<dbReference type="InterPro" id="IPR035654">
    <property type="entry name" value="LepA_IV"/>
</dbReference>
<dbReference type="Proteomes" id="UP000324924">
    <property type="component" value="Chromosome"/>
</dbReference>
<dbReference type="OrthoDB" id="9802948at2"/>
<comment type="subcellular location">
    <subcellularLocation>
        <location evidence="12">Cell membrane</location>
        <topology evidence="12">Peripheral membrane protein</topology>
        <orientation evidence="12">Cytoplasmic side</orientation>
    </subcellularLocation>
</comment>
<dbReference type="Gene3D" id="3.40.50.300">
    <property type="entry name" value="P-loop containing nucleotide triphosphate hydrolases"/>
    <property type="match status" value="1"/>
</dbReference>
<dbReference type="Pfam" id="PF06421">
    <property type="entry name" value="LepA_C"/>
    <property type="match status" value="1"/>
</dbReference>
<evidence type="ECO:0000256" key="6">
    <source>
        <dbReference type="ARBA" id="ARBA00023134"/>
    </source>
</evidence>
<dbReference type="SMART" id="SM00838">
    <property type="entry name" value="EFG_C"/>
    <property type="match status" value="1"/>
</dbReference>
<dbReference type="AlphaFoldDB" id="A0A5C0UKD6"/>
<dbReference type="PROSITE" id="PS00301">
    <property type="entry name" value="G_TR_1"/>
    <property type="match status" value="1"/>
</dbReference>
<keyword evidence="5 12" id="KW-0648">Protein biosynthesis</keyword>
<evidence type="ECO:0000313" key="14">
    <source>
        <dbReference type="EMBL" id="QEK39324.1"/>
    </source>
</evidence>
<dbReference type="Pfam" id="PF00009">
    <property type="entry name" value="GTP_EFTU"/>
    <property type="match status" value="1"/>
</dbReference>
<dbReference type="EMBL" id="CP043314">
    <property type="protein sequence ID" value="QEK39324.1"/>
    <property type="molecule type" value="Genomic_DNA"/>
</dbReference>
<dbReference type="GO" id="GO:0043022">
    <property type="term" value="F:ribosome binding"/>
    <property type="evidence" value="ECO:0007669"/>
    <property type="project" value="UniProtKB-UniRule"/>
</dbReference>
<dbReference type="InterPro" id="IPR009000">
    <property type="entry name" value="Transl_B-barrel_sf"/>
</dbReference>
<evidence type="ECO:0000256" key="12">
    <source>
        <dbReference type="HAMAP-Rule" id="MF_00071"/>
    </source>
</evidence>
<dbReference type="EC" id="3.6.5.n1" evidence="11 12"/>
<keyword evidence="6 12" id="KW-0342">GTP-binding</keyword>
<reference evidence="14 15" key="1">
    <citation type="submission" date="2019-08" db="EMBL/GenBank/DDBJ databases">
        <title>Highly reduced genomes of protist endosymbionts show evolutionary convergence.</title>
        <authorList>
            <person name="George E."/>
            <person name="Husnik F."/>
            <person name="Tashyreva D."/>
            <person name="Prokopchuk G."/>
            <person name="Horak A."/>
            <person name="Kwong W.K."/>
            <person name="Lukes J."/>
            <person name="Keeling P.J."/>
        </authorList>
    </citation>
    <scope>NUCLEOTIDE SEQUENCE [LARGE SCALE GENOMIC DNA]</scope>
    <source>
        <strain evidence="14">1604HC</strain>
    </source>
</reference>
<dbReference type="InterPro" id="IPR027417">
    <property type="entry name" value="P-loop_NTPase"/>
</dbReference>
<dbReference type="InterPro" id="IPR000640">
    <property type="entry name" value="EFG_V-like"/>
</dbReference>
<dbReference type="Gene3D" id="3.30.70.240">
    <property type="match status" value="1"/>
</dbReference>
<dbReference type="Gene3D" id="3.30.70.2570">
    <property type="entry name" value="Elongation factor 4, C-terminal domain"/>
    <property type="match status" value="1"/>
</dbReference>
<feature type="binding site" evidence="12">
    <location>
        <begin position="150"/>
        <end position="153"/>
    </location>
    <ligand>
        <name>GTP</name>
        <dbReference type="ChEBI" id="CHEBI:37565"/>
    </ligand>
</feature>
<dbReference type="PANTHER" id="PTHR43512">
    <property type="entry name" value="TRANSLATION FACTOR GUF1-RELATED"/>
    <property type="match status" value="1"/>
</dbReference>
<dbReference type="FunFam" id="3.30.70.870:FF:000004">
    <property type="entry name" value="Translation factor GUF1, mitochondrial"/>
    <property type="match status" value="1"/>
</dbReference>
<dbReference type="RefSeq" id="WP_148972447.1">
    <property type="nucleotide sequence ID" value="NZ_CP043314.1"/>
</dbReference>
<evidence type="ECO:0000256" key="4">
    <source>
        <dbReference type="ARBA" id="ARBA00022801"/>
    </source>
</evidence>
<dbReference type="InterPro" id="IPR038363">
    <property type="entry name" value="LepA_C_sf"/>
</dbReference>
<evidence type="ECO:0000256" key="7">
    <source>
        <dbReference type="ARBA" id="ARBA00023136"/>
    </source>
</evidence>
<dbReference type="Gene3D" id="2.40.30.10">
    <property type="entry name" value="Translation factors"/>
    <property type="match status" value="1"/>
</dbReference>
<dbReference type="FunFam" id="2.40.30.10:FF:000015">
    <property type="entry name" value="Translation factor GUF1, mitochondrial"/>
    <property type="match status" value="1"/>
</dbReference>
<dbReference type="FunFam" id="3.30.70.2570:FF:000001">
    <property type="entry name" value="Translation factor GUF1, mitochondrial"/>
    <property type="match status" value="1"/>
</dbReference>
<dbReference type="GO" id="GO:0003746">
    <property type="term" value="F:translation elongation factor activity"/>
    <property type="evidence" value="ECO:0007669"/>
    <property type="project" value="UniProtKB-UniRule"/>
</dbReference>
<dbReference type="GO" id="GO:0005525">
    <property type="term" value="F:GTP binding"/>
    <property type="evidence" value="ECO:0007669"/>
    <property type="project" value="UniProtKB-UniRule"/>
</dbReference>
<keyword evidence="2 12" id="KW-1003">Cell membrane</keyword>
<dbReference type="CDD" id="cd03709">
    <property type="entry name" value="lepA_C"/>
    <property type="match status" value="1"/>
</dbReference>
<dbReference type="GO" id="GO:0097216">
    <property type="term" value="F:guanosine tetraphosphate binding"/>
    <property type="evidence" value="ECO:0007669"/>
    <property type="project" value="UniProtKB-ARBA"/>
</dbReference>
<dbReference type="PROSITE" id="PS51722">
    <property type="entry name" value="G_TR_2"/>
    <property type="match status" value="1"/>
</dbReference>
<dbReference type="KEGG" id="nabu:FZC36_01070"/>
<comment type="similarity">
    <text evidence="10">Belongs to the GTP-binding elongation factor family. LepA subfamily.</text>
</comment>
<evidence type="ECO:0000313" key="15">
    <source>
        <dbReference type="Proteomes" id="UP000324924"/>
    </source>
</evidence>
<evidence type="ECO:0000256" key="9">
    <source>
        <dbReference type="ARBA" id="ARBA00057626"/>
    </source>
</evidence>
<dbReference type="GO" id="GO:0045727">
    <property type="term" value="P:positive regulation of translation"/>
    <property type="evidence" value="ECO:0007669"/>
    <property type="project" value="UniProtKB-UniRule"/>
</dbReference>
<dbReference type="SUPFAM" id="SSF50447">
    <property type="entry name" value="Translation proteins"/>
    <property type="match status" value="1"/>
</dbReference>
<dbReference type="Gene3D" id="3.30.70.870">
    <property type="entry name" value="Elongation Factor G (Translational Gtpase), domain 3"/>
    <property type="match status" value="1"/>
</dbReference>
<gene>
    <name evidence="12 14" type="primary">lepA</name>
    <name evidence="14" type="ORF">FZC36_01070</name>
</gene>
<dbReference type="InterPro" id="IPR035647">
    <property type="entry name" value="EFG_III/V"/>
</dbReference>
<dbReference type="NCBIfam" id="TIGR01393">
    <property type="entry name" value="lepA"/>
    <property type="match status" value="1"/>
</dbReference>
<protein>
    <recommendedName>
        <fullName evidence="11 12">Elongation factor 4</fullName>
        <shortName evidence="12">EF-4</shortName>
        <ecNumber evidence="11 12">3.6.5.n1</ecNumber>
    </recommendedName>
    <alternativeName>
        <fullName evidence="12">Ribosomal back-translocase LepA</fullName>
    </alternativeName>
</protein>
<comment type="catalytic activity">
    <reaction evidence="8 12">
        <text>GTP + H2O = GDP + phosphate + H(+)</text>
        <dbReference type="Rhea" id="RHEA:19669"/>
        <dbReference type="ChEBI" id="CHEBI:15377"/>
        <dbReference type="ChEBI" id="CHEBI:15378"/>
        <dbReference type="ChEBI" id="CHEBI:37565"/>
        <dbReference type="ChEBI" id="CHEBI:43474"/>
        <dbReference type="ChEBI" id="CHEBI:58189"/>
        <dbReference type="EC" id="3.6.5.n1"/>
    </reaction>
</comment>
<evidence type="ECO:0000259" key="13">
    <source>
        <dbReference type="PROSITE" id="PS51722"/>
    </source>
</evidence>
<evidence type="ECO:0000256" key="2">
    <source>
        <dbReference type="ARBA" id="ARBA00022475"/>
    </source>
</evidence>
<keyword evidence="4 12" id="KW-0378">Hydrolase</keyword>
<proteinExistence type="inferred from homology"/>
<comment type="similarity">
    <text evidence="1 12">Belongs to the TRAFAC class translation factor GTPase superfamily. Classic translation factor GTPase family. LepA subfamily.</text>
</comment>
<evidence type="ECO:0000256" key="8">
    <source>
        <dbReference type="ARBA" id="ARBA00050293"/>
    </source>
</evidence>
<dbReference type="SUPFAM" id="SSF54980">
    <property type="entry name" value="EF-G C-terminal domain-like"/>
    <property type="match status" value="2"/>
</dbReference>
<keyword evidence="14" id="KW-0251">Elongation factor</keyword>
<dbReference type="CDD" id="cd16260">
    <property type="entry name" value="EF4_III"/>
    <property type="match status" value="1"/>
</dbReference>
<dbReference type="FunFam" id="3.30.70.240:FF:000007">
    <property type="entry name" value="Translation factor GUF1, mitochondrial"/>
    <property type="match status" value="1"/>
</dbReference>
<accession>A0A5C0UKD6</accession>
<dbReference type="NCBIfam" id="TIGR00231">
    <property type="entry name" value="small_GTP"/>
    <property type="match status" value="1"/>
</dbReference>
<organism evidence="14 15">
    <name type="scientific">Candidatus Nesciobacter abundans</name>
    <dbReference type="NCBI Taxonomy" id="2601668"/>
    <lineage>
        <taxon>Bacteria</taxon>
        <taxon>Pseudomonadati</taxon>
        <taxon>Pseudomonadota</taxon>
        <taxon>Alphaproteobacteria</taxon>
        <taxon>Holosporales</taxon>
        <taxon>Holosporaceae</taxon>
        <taxon>Candidatus Nesciobacter</taxon>
    </lineage>
</organism>
<dbReference type="HAMAP" id="MF_00071">
    <property type="entry name" value="LepA"/>
    <property type="match status" value="1"/>
</dbReference>
<evidence type="ECO:0000256" key="10">
    <source>
        <dbReference type="ARBA" id="ARBA00061052"/>
    </source>
</evidence>
<sequence>MDKKINNKEKTINNKEVVFQNKYIRNFAIIAHIDHGKSTLSDRIIEKCGGLSEREMKSQVLDSLDVEKERGITVKAQCVSLKYTLDNQEYIINLIDTPGHVDFSYEVKRSLAACEGAVVLVDASQGVQAQTMANVYNAIDEDLFMMPVLNKVDLPSADAEACTDQIRNLLGIEMEPLQVSAKTGKGVEKVIESIIENIPSPIGDINKETRAVLVDGWYDKYAGVVLLVKIIDGSLRPKQGIKMINTGSNYTIENVGIFTPKRVELKELTSGMVGFMIANIRDLSDCKLGDTIVLKDSTITESLPGFKEMRPVVFCGIYPADSSDYETLKASLEKLKLNDGSLLIEKINMPSLGSGFRCGFLGLLHLEVTQQRLDQEFDINVIMTSPSVEYKIIKKDGEVLFLNHPSEMPEVNKIDFIEEPWIKASVIVDEEFLGNTIVLCEEKRGRQESMEYMSGINEASKRIILKYRFPLSDIIFDFNDKLKSATKGYGSFEYEDDGYEVSNIVAVSILVDGIKVDALSTLIYRDHAESYGRNACEILRDNIKRHLFPIAVQAAIGGKIIARETVKPLRKDVTAKCYGGDATRKRKLLEKQKKGKKKMKELMAGKVSIPQKAITNVLKRKN</sequence>
<feature type="binding site" evidence="12">
    <location>
        <begin position="34"/>
        <end position="39"/>
    </location>
    <ligand>
        <name>GTP</name>
        <dbReference type="ChEBI" id="CHEBI:37565"/>
    </ligand>
</feature>
<dbReference type="InterPro" id="IPR005225">
    <property type="entry name" value="Small_GTP-bd"/>
</dbReference>
<dbReference type="InterPro" id="IPR006297">
    <property type="entry name" value="EF-4"/>
</dbReference>
<dbReference type="InterPro" id="IPR013842">
    <property type="entry name" value="LepA_CTD"/>
</dbReference>
<dbReference type="PANTHER" id="PTHR43512:SF4">
    <property type="entry name" value="TRANSLATION FACTOR GUF1 HOMOLOG, CHLOROPLASTIC"/>
    <property type="match status" value="1"/>
</dbReference>
<dbReference type="FunFam" id="3.40.50.300:FF:000078">
    <property type="entry name" value="Elongation factor 4"/>
    <property type="match status" value="1"/>
</dbReference>
<dbReference type="SUPFAM" id="SSF52540">
    <property type="entry name" value="P-loop containing nucleoside triphosphate hydrolases"/>
    <property type="match status" value="1"/>
</dbReference>
<comment type="function">
    <text evidence="9 12">Required for accurate and efficient protein synthesis under certain stress conditions. May act as a fidelity factor of the translation reaction, by catalyzing a one-codon backward translocation of tRNAs on improperly translocated ribosomes. Back-translocation proceeds from a post-translocation (POST) complex to a pre-translocation (PRE) complex, thus giving elongation factor G a second chance to translocate the tRNAs correctly. Binds to ribosomes in a GTP-dependent manner.</text>
</comment>
<dbReference type="InterPro" id="IPR000795">
    <property type="entry name" value="T_Tr_GTP-bd_dom"/>
</dbReference>
<evidence type="ECO:0000256" key="5">
    <source>
        <dbReference type="ARBA" id="ARBA00022917"/>
    </source>
</evidence>
<evidence type="ECO:0000256" key="1">
    <source>
        <dbReference type="ARBA" id="ARBA00005454"/>
    </source>
</evidence>
<dbReference type="GO" id="GO:0003924">
    <property type="term" value="F:GTPase activity"/>
    <property type="evidence" value="ECO:0007669"/>
    <property type="project" value="UniProtKB-UniRule"/>
</dbReference>
<keyword evidence="7 12" id="KW-0472">Membrane</keyword>
<evidence type="ECO:0000256" key="3">
    <source>
        <dbReference type="ARBA" id="ARBA00022741"/>
    </source>
</evidence>
<keyword evidence="15" id="KW-1185">Reference proteome</keyword>
<dbReference type="CDD" id="cd01890">
    <property type="entry name" value="LepA"/>
    <property type="match status" value="1"/>
</dbReference>